<accession>A0AAE3VS50</accession>
<proteinExistence type="predicted"/>
<keyword evidence="2" id="KW-1185">Reference proteome</keyword>
<comment type="caution">
    <text evidence="1">The sequence shown here is derived from an EMBL/GenBank/DDBJ whole genome shotgun (WGS) entry which is preliminary data.</text>
</comment>
<sequence length="153" mass="16643">MPKYTVTIGADLRCYHETEVKADSPEAAKTAAIMEMQDEGDLAATNWNWSPECVQGEISLSVDDGDFVDVPSWHGPGFNDLIALVRELAKASTTADEFEAARKASSDGIAWINGVGCEDLDGYRSEIGDERLGAALAEFETMIQRARDLVADR</sequence>
<dbReference type="EMBL" id="JAUSUL010000008">
    <property type="protein sequence ID" value="MDQ0317769.1"/>
    <property type="molecule type" value="Genomic_DNA"/>
</dbReference>
<protein>
    <submittedName>
        <fullName evidence="1">Uncharacterized protein</fullName>
    </submittedName>
</protein>
<gene>
    <name evidence="1" type="ORF">J2S73_004256</name>
</gene>
<name>A0AAE3VS50_9HYPH</name>
<dbReference type="AlphaFoldDB" id="A0AAE3VS50"/>
<evidence type="ECO:0000313" key="1">
    <source>
        <dbReference type="EMBL" id="MDQ0317769.1"/>
    </source>
</evidence>
<evidence type="ECO:0000313" key="2">
    <source>
        <dbReference type="Proteomes" id="UP001229244"/>
    </source>
</evidence>
<organism evidence="1 2">
    <name type="scientific">Amorphus orientalis</name>
    <dbReference type="NCBI Taxonomy" id="649198"/>
    <lineage>
        <taxon>Bacteria</taxon>
        <taxon>Pseudomonadati</taxon>
        <taxon>Pseudomonadota</taxon>
        <taxon>Alphaproteobacteria</taxon>
        <taxon>Hyphomicrobiales</taxon>
        <taxon>Amorphaceae</taxon>
        <taxon>Amorphus</taxon>
    </lineage>
</organism>
<reference evidence="1" key="1">
    <citation type="submission" date="2023-07" db="EMBL/GenBank/DDBJ databases">
        <title>Genomic Encyclopedia of Type Strains, Phase IV (KMG-IV): sequencing the most valuable type-strain genomes for metagenomic binning, comparative biology and taxonomic classification.</title>
        <authorList>
            <person name="Goeker M."/>
        </authorList>
    </citation>
    <scope>NUCLEOTIDE SEQUENCE</scope>
    <source>
        <strain evidence="1">DSM 21202</strain>
    </source>
</reference>
<dbReference type="RefSeq" id="WP_306887695.1">
    <property type="nucleotide sequence ID" value="NZ_JAUSUL010000008.1"/>
</dbReference>
<dbReference type="Proteomes" id="UP001229244">
    <property type="component" value="Unassembled WGS sequence"/>
</dbReference>